<proteinExistence type="predicted"/>
<dbReference type="Gramene" id="OMO77368">
    <property type="protein sequence ID" value="OMO77368"/>
    <property type="gene ID" value="CCACVL1_15044"/>
</dbReference>
<protein>
    <submittedName>
        <fullName evidence="1">Uncharacterized protein</fullName>
    </submittedName>
</protein>
<comment type="caution">
    <text evidence="1">The sequence shown here is derived from an EMBL/GenBank/DDBJ whole genome shotgun (WGS) entry which is preliminary data.</text>
</comment>
<organism evidence="1 2">
    <name type="scientific">Corchorus capsularis</name>
    <name type="common">Jute</name>
    <dbReference type="NCBI Taxonomy" id="210143"/>
    <lineage>
        <taxon>Eukaryota</taxon>
        <taxon>Viridiplantae</taxon>
        <taxon>Streptophyta</taxon>
        <taxon>Embryophyta</taxon>
        <taxon>Tracheophyta</taxon>
        <taxon>Spermatophyta</taxon>
        <taxon>Magnoliopsida</taxon>
        <taxon>eudicotyledons</taxon>
        <taxon>Gunneridae</taxon>
        <taxon>Pentapetalae</taxon>
        <taxon>rosids</taxon>
        <taxon>malvids</taxon>
        <taxon>Malvales</taxon>
        <taxon>Malvaceae</taxon>
        <taxon>Grewioideae</taxon>
        <taxon>Apeibeae</taxon>
        <taxon>Corchorus</taxon>
    </lineage>
</organism>
<sequence length="20" mass="2624">MAIYRFLYSKKQSYRQREQK</sequence>
<reference evidence="1 2" key="1">
    <citation type="submission" date="2013-09" db="EMBL/GenBank/DDBJ databases">
        <title>Corchorus capsularis genome sequencing.</title>
        <authorList>
            <person name="Alam M."/>
            <person name="Haque M.S."/>
            <person name="Islam M.S."/>
            <person name="Emdad E.M."/>
            <person name="Islam M.M."/>
            <person name="Ahmed B."/>
            <person name="Halim A."/>
            <person name="Hossen Q.M.M."/>
            <person name="Hossain M.Z."/>
            <person name="Ahmed R."/>
            <person name="Khan M.M."/>
            <person name="Islam R."/>
            <person name="Rashid M.M."/>
            <person name="Khan S.A."/>
            <person name="Rahman M.S."/>
            <person name="Alam M."/>
        </authorList>
    </citation>
    <scope>NUCLEOTIDE SEQUENCE [LARGE SCALE GENOMIC DNA]</scope>
    <source>
        <strain evidence="2">cv. CVL-1</strain>
        <tissue evidence="1">Whole seedling</tissue>
    </source>
</reference>
<dbReference type="EMBL" id="AWWV01010752">
    <property type="protein sequence ID" value="OMO77368.1"/>
    <property type="molecule type" value="Genomic_DNA"/>
</dbReference>
<keyword evidence="2" id="KW-1185">Reference proteome</keyword>
<accession>A0A1R3I473</accession>
<gene>
    <name evidence="1" type="ORF">CCACVL1_15044</name>
</gene>
<name>A0A1R3I473_COCAP</name>
<evidence type="ECO:0000313" key="1">
    <source>
        <dbReference type="EMBL" id="OMO77368.1"/>
    </source>
</evidence>
<dbReference type="Proteomes" id="UP000188268">
    <property type="component" value="Unassembled WGS sequence"/>
</dbReference>
<dbReference type="AlphaFoldDB" id="A0A1R3I473"/>
<evidence type="ECO:0000313" key="2">
    <source>
        <dbReference type="Proteomes" id="UP000188268"/>
    </source>
</evidence>